<name>A0A086PHW8_TOXGO</name>
<gene>
    <name evidence="1" type="ORF">TGMAS_417740</name>
</gene>
<proteinExistence type="predicted"/>
<dbReference type="Proteomes" id="UP000028821">
    <property type="component" value="Unassembled WGS sequence"/>
</dbReference>
<dbReference type="VEuPathDB" id="ToxoDB:TGMAS_417740"/>
<accession>A0A086PHW8</accession>
<protein>
    <submittedName>
        <fullName evidence="1">Rhoptry protein ROP5</fullName>
    </submittedName>
</protein>
<organism evidence="1 2">
    <name type="scientific">Toxoplasma gondii MAS</name>
    <dbReference type="NCBI Taxonomy" id="943118"/>
    <lineage>
        <taxon>Eukaryota</taxon>
        <taxon>Sar</taxon>
        <taxon>Alveolata</taxon>
        <taxon>Apicomplexa</taxon>
        <taxon>Conoidasida</taxon>
        <taxon>Coccidia</taxon>
        <taxon>Eucoccidiorida</taxon>
        <taxon>Eimeriorina</taxon>
        <taxon>Sarcocystidae</taxon>
        <taxon>Toxoplasma</taxon>
    </lineage>
</organism>
<dbReference type="AlphaFoldDB" id="A0A086PHW8"/>
<sequence length="49" mass="5472">TLIGRFLNFDRRQRLLPLEAMETPEFLQLQNEISSNLSTGQPTAAPSVA</sequence>
<reference evidence="1 2" key="1">
    <citation type="submission" date="2014-04" db="EMBL/GenBank/DDBJ databases">
        <authorList>
            <person name="Sibley D."/>
            <person name="Venepally P."/>
            <person name="Karamycheva S."/>
            <person name="Hadjithomas M."/>
            <person name="Khan A."/>
            <person name="Brunk B."/>
            <person name="Roos D."/>
            <person name="Caler E."/>
            <person name="Lorenzi H."/>
        </authorList>
    </citation>
    <scope>NUCLEOTIDE SEQUENCE [LARGE SCALE GENOMIC DNA]</scope>
    <source>
        <strain evidence="1 2">MAS</strain>
    </source>
</reference>
<comment type="caution">
    <text evidence="1">The sequence shown here is derived from an EMBL/GenBank/DDBJ whole genome shotgun (WGS) entry which is preliminary data.</text>
</comment>
<dbReference type="Gene3D" id="1.10.510.10">
    <property type="entry name" value="Transferase(Phosphotransferase) domain 1"/>
    <property type="match status" value="1"/>
</dbReference>
<evidence type="ECO:0000313" key="2">
    <source>
        <dbReference type="Proteomes" id="UP000028821"/>
    </source>
</evidence>
<feature type="non-terminal residue" evidence="1">
    <location>
        <position position="1"/>
    </location>
</feature>
<dbReference type="EMBL" id="AEXC02003152">
    <property type="protein sequence ID" value="KFG99949.1"/>
    <property type="molecule type" value="Genomic_DNA"/>
</dbReference>
<evidence type="ECO:0000313" key="1">
    <source>
        <dbReference type="EMBL" id="KFG99949.1"/>
    </source>
</evidence>